<dbReference type="Proteomes" id="UP000284205">
    <property type="component" value="Unassembled WGS sequence"/>
</dbReference>
<reference evidence="1 2" key="1">
    <citation type="submission" date="2018-08" db="EMBL/GenBank/DDBJ databases">
        <title>A genome reference for cultivated species of the human gut microbiota.</title>
        <authorList>
            <person name="Zou Y."/>
            <person name="Xue W."/>
            <person name="Luo G."/>
        </authorList>
    </citation>
    <scope>NUCLEOTIDE SEQUENCE [LARGE SCALE GENOMIC DNA]</scope>
    <source>
        <strain evidence="1 2">AF24-29LB</strain>
    </source>
</reference>
<protein>
    <submittedName>
        <fullName evidence="1">Uncharacterized protein</fullName>
    </submittedName>
</protein>
<accession>A0A412FQR2</accession>
<gene>
    <name evidence="1" type="ORF">DWY26_11790</name>
</gene>
<dbReference type="EMBL" id="QRUO01000010">
    <property type="protein sequence ID" value="RGR70515.1"/>
    <property type="molecule type" value="Genomic_DNA"/>
</dbReference>
<comment type="caution">
    <text evidence="1">The sequence shown here is derived from an EMBL/GenBank/DDBJ whole genome shotgun (WGS) entry which is preliminary data.</text>
</comment>
<sequence>MSDMVDIYAYHGESIYSSQCIYIATGAVIQRGCKAGGRTFLQPFGNFSAFFMAILFLIYIFETYL</sequence>
<evidence type="ECO:0000313" key="1">
    <source>
        <dbReference type="EMBL" id="RGR70515.1"/>
    </source>
</evidence>
<evidence type="ECO:0000313" key="2">
    <source>
        <dbReference type="Proteomes" id="UP000284205"/>
    </source>
</evidence>
<name>A0A412FQR2_9BACE</name>
<organism evidence="1 2">
    <name type="scientific">Bacteroides caccae</name>
    <dbReference type="NCBI Taxonomy" id="47678"/>
    <lineage>
        <taxon>Bacteria</taxon>
        <taxon>Pseudomonadati</taxon>
        <taxon>Bacteroidota</taxon>
        <taxon>Bacteroidia</taxon>
        <taxon>Bacteroidales</taxon>
        <taxon>Bacteroidaceae</taxon>
        <taxon>Bacteroides</taxon>
    </lineage>
</organism>
<proteinExistence type="predicted"/>
<dbReference type="AlphaFoldDB" id="A0A412FQR2"/>